<dbReference type="UniPathway" id="UPA00557">
    <property type="reaction ID" value="UER00614"/>
</dbReference>
<feature type="transmembrane region" description="Helical" evidence="19">
    <location>
        <begin position="135"/>
        <end position="156"/>
    </location>
</feature>
<evidence type="ECO:0000313" key="21">
    <source>
        <dbReference type="Proteomes" id="UP000198749"/>
    </source>
</evidence>
<keyword evidence="17" id="KW-1208">Phospholipid metabolism</keyword>
<keyword evidence="14" id="KW-0443">Lipid metabolism</keyword>
<evidence type="ECO:0000256" key="8">
    <source>
        <dbReference type="ARBA" id="ARBA00022475"/>
    </source>
</evidence>
<feature type="transmembrane region" description="Helical" evidence="19">
    <location>
        <begin position="109"/>
        <end position="129"/>
    </location>
</feature>
<evidence type="ECO:0000256" key="5">
    <source>
        <dbReference type="ARBA" id="ARBA00010185"/>
    </source>
</evidence>
<gene>
    <name evidence="20" type="ORF">SAMN03080615_03409</name>
</gene>
<keyword evidence="13 19" id="KW-1133">Transmembrane helix</keyword>
<organism evidence="20 21">
    <name type="scientific">Amphritea atlantica</name>
    <dbReference type="NCBI Taxonomy" id="355243"/>
    <lineage>
        <taxon>Bacteria</taxon>
        <taxon>Pseudomonadati</taxon>
        <taxon>Pseudomonadota</taxon>
        <taxon>Gammaproteobacteria</taxon>
        <taxon>Oceanospirillales</taxon>
        <taxon>Oceanospirillaceae</taxon>
        <taxon>Amphritea</taxon>
    </lineage>
</organism>
<dbReference type="InterPro" id="IPR000374">
    <property type="entry name" value="PC_trans"/>
</dbReference>
<dbReference type="STRING" id="355243.SAMN03080615_03409"/>
<evidence type="ECO:0000256" key="14">
    <source>
        <dbReference type="ARBA" id="ARBA00023098"/>
    </source>
</evidence>
<evidence type="ECO:0000256" key="17">
    <source>
        <dbReference type="ARBA" id="ARBA00023264"/>
    </source>
</evidence>
<evidence type="ECO:0000256" key="15">
    <source>
        <dbReference type="ARBA" id="ARBA00023136"/>
    </source>
</evidence>
<dbReference type="EMBL" id="FOGB01000012">
    <property type="protein sequence ID" value="SEQ96047.1"/>
    <property type="molecule type" value="Genomic_DNA"/>
</dbReference>
<keyword evidence="9" id="KW-0444">Lipid biosynthesis</keyword>
<dbReference type="OrthoDB" id="9799199at2"/>
<evidence type="ECO:0000256" key="10">
    <source>
        <dbReference type="ARBA" id="ARBA00022679"/>
    </source>
</evidence>
<evidence type="ECO:0000256" key="9">
    <source>
        <dbReference type="ARBA" id="ARBA00022516"/>
    </source>
</evidence>
<sequence>MLKERVWTAVLLAPLVLAGLFLSSFDVFKLFVAAIILLAAWEWANLSALSAPAVRFAYTSLIAALMAALNYYSPDALFGRVLPVAVIFWGLAAYWVVRYPSAKGWQATWQRALIGVLVLTSSWMALVSLHHLPRGGVLLLMLLLLVWGADIGAYFAGKTWGHAKLAPNVSPGKTRAGLWGGLASCALISLCFVFYLELDLLTGVYLLLMAMIAGLASVLGDLFESMLKRHRGIKDSSRLLPGHGGILDRIDSITAAAPVFVVGLQLIAVG</sequence>
<dbReference type="GO" id="GO:0004605">
    <property type="term" value="F:phosphatidate cytidylyltransferase activity"/>
    <property type="evidence" value="ECO:0007669"/>
    <property type="project" value="UniProtKB-EC"/>
</dbReference>
<evidence type="ECO:0000256" key="2">
    <source>
        <dbReference type="ARBA" id="ARBA00004651"/>
    </source>
</evidence>
<feature type="transmembrane region" description="Helical" evidence="19">
    <location>
        <begin position="53"/>
        <end position="72"/>
    </location>
</feature>
<dbReference type="GO" id="GO:0016024">
    <property type="term" value="P:CDP-diacylglycerol biosynthetic process"/>
    <property type="evidence" value="ECO:0007669"/>
    <property type="project" value="UniProtKB-UniPathway"/>
</dbReference>
<evidence type="ECO:0000313" key="20">
    <source>
        <dbReference type="EMBL" id="SEQ96047.1"/>
    </source>
</evidence>
<keyword evidence="8" id="KW-1003">Cell membrane</keyword>
<keyword evidence="12 18" id="KW-0548">Nucleotidyltransferase</keyword>
<dbReference type="PANTHER" id="PTHR46382">
    <property type="entry name" value="PHOSPHATIDATE CYTIDYLYLTRANSFERASE"/>
    <property type="match status" value="1"/>
</dbReference>
<keyword evidence="11 18" id="KW-0812">Transmembrane</keyword>
<dbReference type="PANTHER" id="PTHR46382:SF1">
    <property type="entry name" value="PHOSPHATIDATE CYTIDYLYLTRANSFERASE"/>
    <property type="match status" value="1"/>
</dbReference>
<dbReference type="Proteomes" id="UP000198749">
    <property type="component" value="Unassembled WGS sequence"/>
</dbReference>
<evidence type="ECO:0000256" key="3">
    <source>
        <dbReference type="ARBA" id="ARBA00005119"/>
    </source>
</evidence>
<evidence type="ECO:0000256" key="18">
    <source>
        <dbReference type="RuleBase" id="RU003938"/>
    </source>
</evidence>
<evidence type="ECO:0000256" key="11">
    <source>
        <dbReference type="ARBA" id="ARBA00022692"/>
    </source>
</evidence>
<evidence type="ECO:0000256" key="7">
    <source>
        <dbReference type="ARBA" id="ARBA00019373"/>
    </source>
</evidence>
<dbReference type="AlphaFoldDB" id="A0A1H9KAT9"/>
<dbReference type="EC" id="2.7.7.41" evidence="6 18"/>
<evidence type="ECO:0000256" key="12">
    <source>
        <dbReference type="ARBA" id="ARBA00022695"/>
    </source>
</evidence>
<evidence type="ECO:0000256" key="4">
    <source>
        <dbReference type="ARBA" id="ARBA00005189"/>
    </source>
</evidence>
<keyword evidence="15 19" id="KW-0472">Membrane</keyword>
<comment type="pathway">
    <text evidence="3 18">Phospholipid metabolism; CDP-diacylglycerol biosynthesis; CDP-diacylglycerol from sn-glycerol 3-phosphate: step 3/3.</text>
</comment>
<keyword evidence="10 18" id="KW-0808">Transferase</keyword>
<reference evidence="21" key="1">
    <citation type="submission" date="2016-10" db="EMBL/GenBank/DDBJ databases">
        <authorList>
            <person name="Varghese N."/>
            <person name="Submissions S."/>
        </authorList>
    </citation>
    <scope>NUCLEOTIDE SEQUENCE [LARGE SCALE GENOMIC DNA]</scope>
    <source>
        <strain evidence="21">DSM 18887</strain>
    </source>
</reference>
<name>A0A1H9KAT9_9GAMM</name>
<evidence type="ECO:0000256" key="1">
    <source>
        <dbReference type="ARBA" id="ARBA00001698"/>
    </source>
</evidence>
<comment type="pathway">
    <text evidence="4">Lipid metabolism.</text>
</comment>
<evidence type="ECO:0000256" key="16">
    <source>
        <dbReference type="ARBA" id="ARBA00023209"/>
    </source>
</evidence>
<dbReference type="Pfam" id="PF01148">
    <property type="entry name" value="CTP_transf_1"/>
    <property type="match status" value="1"/>
</dbReference>
<feature type="transmembrane region" description="Helical" evidence="19">
    <location>
        <begin position="28"/>
        <end position="46"/>
    </location>
</feature>
<dbReference type="GO" id="GO:0005886">
    <property type="term" value="C:plasma membrane"/>
    <property type="evidence" value="ECO:0007669"/>
    <property type="project" value="UniProtKB-SubCell"/>
</dbReference>
<evidence type="ECO:0000256" key="6">
    <source>
        <dbReference type="ARBA" id="ARBA00012487"/>
    </source>
</evidence>
<evidence type="ECO:0000256" key="19">
    <source>
        <dbReference type="SAM" id="Phobius"/>
    </source>
</evidence>
<keyword evidence="16" id="KW-0594">Phospholipid biosynthesis</keyword>
<feature type="transmembrane region" description="Helical" evidence="19">
    <location>
        <begin position="202"/>
        <end position="223"/>
    </location>
</feature>
<keyword evidence="21" id="KW-1185">Reference proteome</keyword>
<comment type="subcellular location">
    <subcellularLocation>
        <location evidence="2">Cell membrane</location>
        <topology evidence="2">Multi-pass membrane protein</topology>
    </subcellularLocation>
</comment>
<feature type="transmembrane region" description="Helical" evidence="19">
    <location>
        <begin position="78"/>
        <end position="97"/>
    </location>
</feature>
<dbReference type="PROSITE" id="PS01315">
    <property type="entry name" value="CDS"/>
    <property type="match status" value="1"/>
</dbReference>
<comment type="similarity">
    <text evidence="5 18">Belongs to the CDS family.</text>
</comment>
<proteinExistence type="inferred from homology"/>
<dbReference type="RefSeq" id="WP_091360611.1">
    <property type="nucleotide sequence ID" value="NZ_AP025284.1"/>
</dbReference>
<feature type="transmembrane region" description="Helical" evidence="19">
    <location>
        <begin position="176"/>
        <end position="196"/>
    </location>
</feature>
<protein>
    <recommendedName>
        <fullName evidence="7 18">Phosphatidate cytidylyltransferase</fullName>
        <ecNumber evidence="6 18">2.7.7.41</ecNumber>
    </recommendedName>
</protein>
<accession>A0A1H9KAT9</accession>
<comment type="catalytic activity">
    <reaction evidence="1 18">
        <text>a 1,2-diacyl-sn-glycero-3-phosphate + CTP + H(+) = a CDP-1,2-diacyl-sn-glycerol + diphosphate</text>
        <dbReference type="Rhea" id="RHEA:16229"/>
        <dbReference type="ChEBI" id="CHEBI:15378"/>
        <dbReference type="ChEBI" id="CHEBI:33019"/>
        <dbReference type="ChEBI" id="CHEBI:37563"/>
        <dbReference type="ChEBI" id="CHEBI:58332"/>
        <dbReference type="ChEBI" id="CHEBI:58608"/>
        <dbReference type="EC" id="2.7.7.41"/>
    </reaction>
</comment>
<evidence type="ECO:0000256" key="13">
    <source>
        <dbReference type="ARBA" id="ARBA00022989"/>
    </source>
</evidence>